<dbReference type="PANTHER" id="PTHR13887:SF14">
    <property type="entry name" value="DISULFIDE BOND FORMATION PROTEIN D"/>
    <property type="match status" value="1"/>
</dbReference>
<keyword evidence="4" id="KW-1015">Disulfide bond</keyword>
<dbReference type="PANTHER" id="PTHR13887">
    <property type="entry name" value="GLUTATHIONE S-TRANSFERASE KAPPA"/>
    <property type="match status" value="1"/>
</dbReference>
<evidence type="ECO:0000313" key="9">
    <source>
        <dbReference type="Proteomes" id="UP000233414"/>
    </source>
</evidence>
<dbReference type="InterPro" id="IPR036249">
    <property type="entry name" value="Thioredoxin-like_sf"/>
</dbReference>
<keyword evidence="3" id="KW-0560">Oxidoreductase</keyword>
<accession>A0A2N1UP55</accession>
<dbReference type="SUPFAM" id="SSF52833">
    <property type="entry name" value="Thioredoxin-like"/>
    <property type="match status" value="1"/>
</dbReference>
<dbReference type="InterPro" id="IPR013766">
    <property type="entry name" value="Thioredoxin_domain"/>
</dbReference>
<evidence type="ECO:0000256" key="4">
    <source>
        <dbReference type="ARBA" id="ARBA00023157"/>
    </source>
</evidence>
<comment type="similarity">
    <text evidence="1">Belongs to the thioredoxin family. DsbA subfamily.</text>
</comment>
<protein>
    <recommendedName>
        <fullName evidence="7">Thioredoxin domain-containing protein</fullName>
    </recommendedName>
</protein>
<sequence length="263" mass="29420">MSEEKKQVDENITLKNVSKEKALFESASPKLTFILGLAIGIAICSLVGFVFLFSNGIQKSEKNVAENKEFVPNIQPPTTPPPSDKSEEIKTATFEINKDNHIMGDFNAPVTLVVFTDFQCPYCSRFKATIDETLKNYKDKVRVIFKHYPLEFHQNAQKAAEASECASEQGKFWEMHDKLFTNQEQLGIDNFKKWGAELKLDGKKFDDCVNSGKYTEKVKKDLAEGLSKGVEGTPATFVNGKLVSGALPFENFKAIIDSELSNK</sequence>
<feature type="transmembrane region" description="Helical" evidence="6">
    <location>
        <begin position="31"/>
        <end position="53"/>
    </location>
</feature>
<keyword evidence="2" id="KW-0732">Signal</keyword>
<name>A0A2N1UP55_9BACT</name>
<dbReference type="InterPro" id="IPR012336">
    <property type="entry name" value="Thioredoxin-like_fold"/>
</dbReference>
<dbReference type="AlphaFoldDB" id="A0A2N1UP55"/>
<evidence type="ECO:0000256" key="3">
    <source>
        <dbReference type="ARBA" id="ARBA00023002"/>
    </source>
</evidence>
<dbReference type="Proteomes" id="UP000233414">
    <property type="component" value="Unassembled WGS sequence"/>
</dbReference>
<gene>
    <name evidence="8" type="ORF">CVV26_01155</name>
</gene>
<dbReference type="EMBL" id="PGYQ01000002">
    <property type="protein sequence ID" value="PKL72601.1"/>
    <property type="molecule type" value="Genomic_DNA"/>
</dbReference>
<dbReference type="Gene3D" id="3.40.30.10">
    <property type="entry name" value="Glutaredoxin"/>
    <property type="match status" value="1"/>
</dbReference>
<evidence type="ECO:0000313" key="8">
    <source>
        <dbReference type="EMBL" id="PKL72601.1"/>
    </source>
</evidence>
<evidence type="ECO:0000256" key="6">
    <source>
        <dbReference type="SAM" id="Phobius"/>
    </source>
</evidence>
<keyword evidence="6" id="KW-1133">Transmembrane helix</keyword>
<dbReference type="GO" id="GO:0016491">
    <property type="term" value="F:oxidoreductase activity"/>
    <property type="evidence" value="ECO:0007669"/>
    <property type="project" value="UniProtKB-KW"/>
</dbReference>
<keyword evidence="6" id="KW-0812">Transmembrane</keyword>
<reference evidence="8 9" key="1">
    <citation type="journal article" date="2017" name="ISME J.">
        <title>Potential for microbial H2 and metal transformations associated with novel bacteria and archaea in deep terrestrial subsurface sediments.</title>
        <authorList>
            <person name="Hernsdorf A.W."/>
            <person name="Amano Y."/>
            <person name="Miyakawa K."/>
            <person name="Ise K."/>
            <person name="Suzuki Y."/>
            <person name="Anantharaman K."/>
            <person name="Probst A."/>
            <person name="Burstein D."/>
            <person name="Thomas B.C."/>
            <person name="Banfield J.F."/>
        </authorList>
    </citation>
    <scope>NUCLEOTIDE SEQUENCE [LARGE SCALE GENOMIC DNA]</scope>
    <source>
        <strain evidence="8">HGW-Kuenenbacteria-1</strain>
    </source>
</reference>
<organism evidence="8 9">
    <name type="scientific">Candidatus Kuenenbacteria bacterium HGW-Kuenenbacteria-1</name>
    <dbReference type="NCBI Taxonomy" id="2013812"/>
    <lineage>
        <taxon>Bacteria</taxon>
        <taxon>Candidatus Kueneniibacteriota</taxon>
    </lineage>
</organism>
<evidence type="ECO:0000256" key="2">
    <source>
        <dbReference type="ARBA" id="ARBA00022729"/>
    </source>
</evidence>
<evidence type="ECO:0000256" key="5">
    <source>
        <dbReference type="ARBA" id="ARBA00023284"/>
    </source>
</evidence>
<evidence type="ECO:0000256" key="1">
    <source>
        <dbReference type="ARBA" id="ARBA00005791"/>
    </source>
</evidence>
<comment type="caution">
    <text evidence="8">The sequence shown here is derived from an EMBL/GenBank/DDBJ whole genome shotgun (WGS) entry which is preliminary data.</text>
</comment>
<keyword evidence="6" id="KW-0472">Membrane</keyword>
<proteinExistence type="inferred from homology"/>
<keyword evidence="5" id="KW-0676">Redox-active center</keyword>
<feature type="domain" description="Thioredoxin" evidence="7">
    <location>
        <begin position="65"/>
        <end position="261"/>
    </location>
</feature>
<evidence type="ECO:0000259" key="7">
    <source>
        <dbReference type="PROSITE" id="PS51352"/>
    </source>
</evidence>
<dbReference type="Pfam" id="PF13462">
    <property type="entry name" value="Thioredoxin_4"/>
    <property type="match status" value="1"/>
</dbReference>
<dbReference type="PROSITE" id="PS51352">
    <property type="entry name" value="THIOREDOXIN_2"/>
    <property type="match status" value="1"/>
</dbReference>